<sequence>MGSKMKWFASVKNENALSSISAEQRGFNILRIMIFGCTLIGLFFCGFFWILPPISELYIWFCGYFAIAMALLLLYSLITSVENANKLELGIQLISLSTFSPLTWFYVGGAWLGTWRLIDMYPPISGMVLVAMSLSILFSHSFQFRQFILLLFLFNTIPVLSYLAFHMDELVTLRGVELMTNFGPMMLLLIFVLPYQMHFGKYVDTLRNRQKRTEHEAERDYLTDLYNRRGFENRKETLASETQVATLLVDADHFKHINDTFGHTVGDKVLVELASKLRGIYLNEHFVVRWGGEEFLVLIVNPDPEQLKAIADDFHASLCTEQYRAIAPRALTVSIGVSNMGPLSQFEALFEQADHCLYKAKERGRNQVRLFSQETNEFGKNSAATTSYFHLP</sequence>
<reference evidence="6 7" key="1">
    <citation type="journal article" date="2012" name="Stand. Genomic Sci.">
        <title>Complete genome sequence of the melanogenic marine bacterium Marinomonas mediterranea type strain (MMB-1(T)).</title>
        <authorList>
            <person name="Lucas-Elio P."/>
            <person name="Goodwin L."/>
            <person name="Woyke T."/>
            <person name="Pitluck S."/>
            <person name="Nolan M."/>
            <person name="Kyrpides N.C."/>
            <person name="Detter J.C."/>
            <person name="Copeland A."/>
            <person name="Teshima H."/>
            <person name="Bruce D."/>
            <person name="Detter C."/>
            <person name="Tapia R."/>
            <person name="Han S."/>
            <person name="Land M.L."/>
            <person name="Ivanova N."/>
            <person name="Mikhailova N."/>
            <person name="Johnston A.W."/>
            <person name="Sanchez-Amat A."/>
        </authorList>
    </citation>
    <scope>NUCLEOTIDE SEQUENCE [LARGE SCALE GENOMIC DNA]</scope>
    <source>
        <strain evidence="7">ATCC 700492 / JCM 21426 / NBRC 103028 / MMB-1</strain>
    </source>
</reference>
<dbReference type="InterPro" id="IPR000160">
    <property type="entry name" value="GGDEF_dom"/>
</dbReference>
<dbReference type="eggNOG" id="COG2199">
    <property type="taxonomic scope" value="Bacteria"/>
</dbReference>
<feature type="transmembrane region" description="Helical" evidence="4">
    <location>
        <begin position="89"/>
        <end position="108"/>
    </location>
</feature>
<dbReference type="KEGG" id="mme:Marme_0201"/>
<protein>
    <recommendedName>
        <fullName evidence="2">diguanylate cyclase</fullName>
        <ecNumber evidence="2">2.7.7.65</ecNumber>
    </recommendedName>
</protein>
<feature type="transmembrane region" description="Helical" evidence="4">
    <location>
        <begin position="185"/>
        <end position="203"/>
    </location>
</feature>
<dbReference type="PANTHER" id="PTHR45138">
    <property type="entry name" value="REGULATORY COMPONENTS OF SENSORY TRANSDUCTION SYSTEM"/>
    <property type="match status" value="1"/>
</dbReference>
<dbReference type="GO" id="GO:0005886">
    <property type="term" value="C:plasma membrane"/>
    <property type="evidence" value="ECO:0007669"/>
    <property type="project" value="TreeGrafter"/>
</dbReference>
<gene>
    <name evidence="6" type="ordered locus">Marme_0201</name>
</gene>
<feature type="transmembrane region" description="Helical" evidence="4">
    <location>
        <begin position="57"/>
        <end position="77"/>
    </location>
</feature>
<comment type="cofactor">
    <cofactor evidence="1">
        <name>Mg(2+)</name>
        <dbReference type="ChEBI" id="CHEBI:18420"/>
    </cofactor>
</comment>
<dbReference type="Gene3D" id="3.30.70.270">
    <property type="match status" value="1"/>
</dbReference>
<dbReference type="EMBL" id="CP002583">
    <property type="protein sequence ID" value="ADZ89505.1"/>
    <property type="molecule type" value="Genomic_DNA"/>
</dbReference>
<feature type="domain" description="GGDEF" evidence="5">
    <location>
        <begin position="242"/>
        <end position="373"/>
    </location>
</feature>
<evidence type="ECO:0000313" key="6">
    <source>
        <dbReference type="EMBL" id="ADZ89505.1"/>
    </source>
</evidence>
<dbReference type="Pfam" id="PF00990">
    <property type="entry name" value="GGDEF"/>
    <property type="match status" value="1"/>
</dbReference>
<keyword evidence="4" id="KW-0472">Membrane</keyword>
<dbReference type="GO" id="GO:0052621">
    <property type="term" value="F:diguanylate cyclase activity"/>
    <property type="evidence" value="ECO:0007669"/>
    <property type="project" value="UniProtKB-EC"/>
</dbReference>
<dbReference type="SMART" id="SM00267">
    <property type="entry name" value="GGDEF"/>
    <property type="match status" value="1"/>
</dbReference>
<dbReference type="FunFam" id="3.30.70.270:FF:000001">
    <property type="entry name" value="Diguanylate cyclase domain protein"/>
    <property type="match status" value="1"/>
</dbReference>
<keyword evidence="7" id="KW-1185">Reference proteome</keyword>
<dbReference type="HOGENOM" id="CLU_000445_11_1_6"/>
<dbReference type="STRING" id="717774.Marme_0201"/>
<keyword evidence="4" id="KW-1133">Transmembrane helix</keyword>
<evidence type="ECO:0000313" key="7">
    <source>
        <dbReference type="Proteomes" id="UP000001062"/>
    </source>
</evidence>
<dbReference type="InterPro" id="IPR050469">
    <property type="entry name" value="Diguanylate_Cyclase"/>
</dbReference>
<dbReference type="EC" id="2.7.7.65" evidence="2"/>
<evidence type="ECO:0000259" key="5">
    <source>
        <dbReference type="PROSITE" id="PS50887"/>
    </source>
</evidence>
<evidence type="ECO:0000256" key="1">
    <source>
        <dbReference type="ARBA" id="ARBA00001946"/>
    </source>
</evidence>
<evidence type="ECO:0000256" key="4">
    <source>
        <dbReference type="SAM" id="Phobius"/>
    </source>
</evidence>
<dbReference type="InterPro" id="IPR043128">
    <property type="entry name" value="Rev_trsase/Diguanyl_cyclase"/>
</dbReference>
<comment type="catalytic activity">
    <reaction evidence="3">
        <text>2 GTP = 3',3'-c-di-GMP + 2 diphosphate</text>
        <dbReference type="Rhea" id="RHEA:24898"/>
        <dbReference type="ChEBI" id="CHEBI:33019"/>
        <dbReference type="ChEBI" id="CHEBI:37565"/>
        <dbReference type="ChEBI" id="CHEBI:58805"/>
        <dbReference type="EC" id="2.7.7.65"/>
    </reaction>
</comment>
<dbReference type="SUPFAM" id="SSF55073">
    <property type="entry name" value="Nucleotide cyclase"/>
    <property type="match status" value="1"/>
</dbReference>
<dbReference type="Proteomes" id="UP000001062">
    <property type="component" value="Chromosome"/>
</dbReference>
<dbReference type="GO" id="GO:0043709">
    <property type="term" value="P:cell adhesion involved in single-species biofilm formation"/>
    <property type="evidence" value="ECO:0007669"/>
    <property type="project" value="TreeGrafter"/>
</dbReference>
<dbReference type="PANTHER" id="PTHR45138:SF9">
    <property type="entry name" value="DIGUANYLATE CYCLASE DGCM-RELATED"/>
    <property type="match status" value="1"/>
</dbReference>
<accession>F2JWB7</accession>
<proteinExistence type="predicted"/>
<organism evidence="6 7">
    <name type="scientific">Marinomonas mediterranea (strain ATCC 700492 / JCM 21426 / NBRC 103028 / MMB-1)</name>
    <dbReference type="NCBI Taxonomy" id="717774"/>
    <lineage>
        <taxon>Bacteria</taxon>
        <taxon>Pseudomonadati</taxon>
        <taxon>Pseudomonadota</taxon>
        <taxon>Gammaproteobacteria</taxon>
        <taxon>Oceanospirillales</taxon>
        <taxon>Oceanospirillaceae</taxon>
        <taxon>Marinomonas</taxon>
    </lineage>
</organism>
<dbReference type="AlphaFoldDB" id="F2JWB7"/>
<evidence type="ECO:0000256" key="2">
    <source>
        <dbReference type="ARBA" id="ARBA00012528"/>
    </source>
</evidence>
<feature type="transmembrane region" description="Helical" evidence="4">
    <location>
        <begin position="29"/>
        <end position="51"/>
    </location>
</feature>
<name>F2JWB7_MARM1</name>
<dbReference type="NCBIfam" id="TIGR00254">
    <property type="entry name" value="GGDEF"/>
    <property type="match status" value="1"/>
</dbReference>
<feature type="transmembrane region" description="Helical" evidence="4">
    <location>
        <begin position="147"/>
        <end position="165"/>
    </location>
</feature>
<evidence type="ECO:0000256" key="3">
    <source>
        <dbReference type="ARBA" id="ARBA00034247"/>
    </source>
</evidence>
<dbReference type="CDD" id="cd01949">
    <property type="entry name" value="GGDEF"/>
    <property type="match status" value="1"/>
</dbReference>
<feature type="transmembrane region" description="Helical" evidence="4">
    <location>
        <begin position="120"/>
        <end position="140"/>
    </location>
</feature>
<dbReference type="InterPro" id="IPR029787">
    <property type="entry name" value="Nucleotide_cyclase"/>
</dbReference>
<dbReference type="GO" id="GO:1902201">
    <property type="term" value="P:negative regulation of bacterial-type flagellum-dependent cell motility"/>
    <property type="evidence" value="ECO:0007669"/>
    <property type="project" value="TreeGrafter"/>
</dbReference>
<keyword evidence="4" id="KW-0812">Transmembrane</keyword>
<dbReference type="PATRIC" id="fig|717774.3.peg.204"/>
<dbReference type="PROSITE" id="PS50887">
    <property type="entry name" value="GGDEF"/>
    <property type="match status" value="1"/>
</dbReference>